<keyword evidence="2" id="KW-1185">Reference proteome</keyword>
<sequence length="193" mass="21597">MLSWDVARHVFREVVVGLEYLHKQGIIHRDIKPSNLLVSKDNVVKISDFGISFAANLLDSEDADVIAANGIELAKTAGTPAFLAPELCRTESVGPEVKVTHKIDIWALGVTLYCLLFGDLPFYAESEFALFDAINHNDFFIPDTTKWKIAASIPKFQLNMAVDLLEGLLQKDPVKRIDIPDIKTYDFFNEGCR</sequence>
<comment type="caution">
    <text evidence="1">The sequence shown here is derived from an EMBL/GenBank/DDBJ whole genome shotgun (WGS) entry which is preliminary data.</text>
</comment>
<protein>
    <submittedName>
        <fullName evidence="1">Unnamed protein product</fullName>
    </submittedName>
</protein>
<dbReference type="EMBL" id="BSXS01014868">
    <property type="protein sequence ID" value="GMF06095.1"/>
    <property type="molecule type" value="Genomic_DNA"/>
</dbReference>
<gene>
    <name evidence="1" type="ORF">Amon02_001256200</name>
</gene>
<proteinExistence type="predicted"/>
<accession>A0ACB5U9S8</accession>
<dbReference type="Proteomes" id="UP001165064">
    <property type="component" value="Unassembled WGS sequence"/>
</dbReference>
<organism evidence="1 2">
    <name type="scientific">Ambrosiozyma monospora</name>
    <name type="common">Yeast</name>
    <name type="synonym">Endomycopsis monosporus</name>
    <dbReference type="NCBI Taxonomy" id="43982"/>
    <lineage>
        <taxon>Eukaryota</taxon>
        <taxon>Fungi</taxon>
        <taxon>Dikarya</taxon>
        <taxon>Ascomycota</taxon>
        <taxon>Saccharomycotina</taxon>
        <taxon>Pichiomycetes</taxon>
        <taxon>Pichiales</taxon>
        <taxon>Pichiaceae</taxon>
        <taxon>Ambrosiozyma</taxon>
    </lineage>
</organism>
<evidence type="ECO:0000313" key="2">
    <source>
        <dbReference type="Proteomes" id="UP001165064"/>
    </source>
</evidence>
<name>A0ACB5U9S8_AMBMO</name>
<reference evidence="1" key="1">
    <citation type="submission" date="2023-04" db="EMBL/GenBank/DDBJ databases">
        <title>Ambrosiozyma monospora NBRC 10751.</title>
        <authorList>
            <person name="Ichikawa N."/>
            <person name="Sato H."/>
            <person name="Tonouchi N."/>
        </authorList>
    </citation>
    <scope>NUCLEOTIDE SEQUENCE</scope>
    <source>
        <strain evidence="1">NBRC 10751</strain>
    </source>
</reference>
<evidence type="ECO:0000313" key="1">
    <source>
        <dbReference type="EMBL" id="GMF06095.1"/>
    </source>
</evidence>